<reference evidence="12 13" key="1">
    <citation type="submission" date="2018-08" db="EMBL/GenBank/DDBJ databases">
        <title>Horizontal acquisition of hydrogen conversion ability and other habitat adaptations in Hydrogenovibrio crunogenus strains.</title>
        <authorList>
            <person name="Gonnella G."/>
            <person name="Adam N."/>
            <person name="Perner M."/>
        </authorList>
    </citation>
    <scope>NUCLEOTIDE SEQUENCE [LARGE SCALE GENOMIC DNA]</scope>
    <source>
        <strain evidence="12 13">SP-41</strain>
    </source>
</reference>
<evidence type="ECO:0000256" key="3">
    <source>
        <dbReference type="ARBA" id="ARBA00014962"/>
    </source>
</evidence>
<organism evidence="12 13">
    <name type="scientific">Hydrogenovibrio crunogenus</name>
    <dbReference type="NCBI Taxonomy" id="39765"/>
    <lineage>
        <taxon>Bacteria</taxon>
        <taxon>Pseudomonadati</taxon>
        <taxon>Pseudomonadota</taxon>
        <taxon>Gammaproteobacteria</taxon>
        <taxon>Thiotrichales</taxon>
        <taxon>Piscirickettsiaceae</taxon>
        <taxon>Hydrogenovibrio</taxon>
    </lineage>
</organism>
<gene>
    <name evidence="12" type="ORF">GHNINEIG_01416</name>
</gene>
<keyword evidence="8 11" id="KW-1133">Transmembrane helix</keyword>
<evidence type="ECO:0000256" key="1">
    <source>
        <dbReference type="ARBA" id="ARBA00004162"/>
    </source>
</evidence>
<dbReference type="NCBIfam" id="TIGR00739">
    <property type="entry name" value="yajC"/>
    <property type="match status" value="1"/>
</dbReference>
<keyword evidence="7" id="KW-0653">Protein transport</keyword>
<dbReference type="Pfam" id="PF02699">
    <property type="entry name" value="YajC"/>
    <property type="match status" value="1"/>
</dbReference>
<dbReference type="OrthoDB" id="9811406at2"/>
<evidence type="ECO:0000256" key="11">
    <source>
        <dbReference type="SAM" id="Phobius"/>
    </source>
</evidence>
<dbReference type="GO" id="GO:0015031">
    <property type="term" value="P:protein transport"/>
    <property type="evidence" value="ECO:0007669"/>
    <property type="project" value="UniProtKB-KW"/>
</dbReference>
<evidence type="ECO:0000313" key="13">
    <source>
        <dbReference type="Proteomes" id="UP000296201"/>
    </source>
</evidence>
<evidence type="ECO:0000256" key="6">
    <source>
        <dbReference type="ARBA" id="ARBA00022692"/>
    </source>
</evidence>
<dbReference type="GO" id="GO:0005886">
    <property type="term" value="C:plasma membrane"/>
    <property type="evidence" value="ECO:0007669"/>
    <property type="project" value="UniProtKB-SubCell"/>
</dbReference>
<keyword evidence="9" id="KW-0811">Translocation</keyword>
<dbReference type="PANTHER" id="PTHR33909:SF1">
    <property type="entry name" value="SEC TRANSLOCON ACCESSORY COMPLEX SUBUNIT YAJC"/>
    <property type="match status" value="1"/>
</dbReference>
<keyword evidence="4" id="KW-0813">Transport</keyword>
<comment type="subcellular location">
    <subcellularLocation>
        <location evidence="1">Cell membrane</location>
        <topology evidence="1">Single-pass membrane protein</topology>
    </subcellularLocation>
</comment>
<evidence type="ECO:0000256" key="4">
    <source>
        <dbReference type="ARBA" id="ARBA00022448"/>
    </source>
</evidence>
<protein>
    <recommendedName>
        <fullName evidence="3">Sec translocon accessory complex subunit YajC</fullName>
    </recommendedName>
</protein>
<keyword evidence="5" id="KW-1003">Cell membrane</keyword>
<proteinExistence type="inferred from homology"/>
<dbReference type="EMBL" id="CP032096">
    <property type="protein sequence ID" value="QBZ83364.1"/>
    <property type="molecule type" value="Genomic_DNA"/>
</dbReference>
<evidence type="ECO:0000256" key="5">
    <source>
        <dbReference type="ARBA" id="ARBA00022475"/>
    </source>
</evidence>
<dbReference type="InterPro" id="IPR003849">
    <property type="entry name" value="Preprotein_translocase_YajC"/>
</dbReference>
<evidence type="ECO:0000256" key="2">
    <source>
        <dbReference type="ARBA" id="ARBA00006742"/>
    </source>
</evidence>
<feature type="transmembrane region" description="Helical" evidence="11">
    <location>
        <begin position="20"/>
        <end position="39"/>
    </location>
</feature>
<name>A0A4V1C8W9_9GAMM</name>
<evidence type="ECO:0000256" key="7">
    <source>
        <dbReference type="ARBA" id="ARBA00022927"/>
    </source>
</evidence>
<keyword evidence="6 11" id="KW-0812">Transmembrane</keyword>
<comment type="similarity">
    <text evidence="2">Belongs to the YajC family.</text>
</comment>
<sequence length="111" mass="12091">MSFFISDAMAEGGAAAQGSGFEALLPLILLFVVFYFLLIRPQQKKVKEHKKLVQALGKGAEVVTYGGLAGKIRELDENFVDLEVADNVVVKIERQNVARELPKGTLKGTAE</sequence>
<dbReference type="SMART" id="SM01323">
    <property type="entry name" value="YajC"/>
    <property type="match status" value="1"/>
</dbReference>
<dbReference type="AlphaFoldDB" id="A0A4V1C8W9"/>
<keyword evidence="13" id="KW-1185">Reference proteome</keyword>
<dbReference type="OMA" id="GMEMIIM"/>
<dbReference type="PANTHER" id="PTHR33909">
    <property type="entry name" value="SEC TRANSLOCON ACCESSORY COMPLEX SUBUNIT YAJC"/>
    <property type="match status" value="1"/>
</dbReference>
<dbReference type="PRINTS" id="PR01853">
    <property type="entry name" value="YAJCTRNLCASE"/>
</dbReference>
<evidence type="ECO:0000313" key="12">
    <source>
        <dbReference type="EMBL" id="QBZ83364.1"/>
    </source>
</evidence>
<dbReference type="Proteomes" id="UP000296201">
    <property type="component" value="Chromosome"/>
</dbReference>
<keyword evidence="10 11" id="KW-0472">Membrane</keyword>
<accession>A0A4V1C8W9</accession>
<evidence type="ECO:0000256" key="10">
    <source>
        <dbReference type="ARBA" id="ARBA00023136"/>
    </source>
</evidence>
<dbReference type="RefSeq" id="WP_011370755.1">
    <property type="nucleotide sequence ID" value="NZ_CP032096.1"/>
</dbReference>
<evidence type="ECO:0000256" key="8">
    <source>
        <dbReference type="ARBA" id="ARBA00022989"/>
    </source>
</evidence>
<evidence type="ECO:0000256" key="9">
    <source>
        <dbReference type="ARBA" id="ARBA00023010"/>
    </source>
</evidence>